<keyword evidence="2" id="KW-1003">Cell membrane</keyword>
<evidence type="ECO:0000313" key="7">
    <source>
        <dbReference type="EMBL" id="SIN88601.1"/>
    </source>
</evidence>
<evidence type="ECO:0000313" key="8">
    <source>
        <dbReference type="Proteomes" id="UP000185207"/>
    </source>
</evidence>
<sequence>MKKLDRYIIKTFFGPFLFIFSVLFFIFIVNIIWTQMSQLTGKGLTYWEISKFLFYLGINVVSMVLPLTILLSSIMTFGDFGERYELAAMKAAGISLVRVMLPLFVTVSFLAGILFLFSNNVIPDFQRKAKNMMFNIISSKPAINFTPGVFIDQISGYSVKFDKISGVNGEKLEGVFLHKNASPYDDQQTIIATTGKFAPAVDKNYLKLILYKGYVFTDNITNKPYEERKKQPNQSIKFDSLVNHFDISELINNAIEKEKITDDYRFQTYTEVNETLVKNRKGNVATMNSIASPIISQTNNYVEYIDKTKTKDKIKEPYKIDTLKKDKKLEVLWNAYNKIDALKASVDSSENAINDTVKLHNKIVMYQQRIVSYSFTCIIFFLIGASLGSIIRKGGMGLPVVISIIIFIIFYVLNLTVENLSWKGDMDPYLAAWIPNMVLFPFSLWLTYKALTDSQLFDIEKYKALFKPIIDKFAKPKEHQRYQ</sequence>
<dbReference type="GO" id="GO:0015920">
    <property type="term" value="P:lipopolysaccharide transport"/>
    <property type="evidence" value="ECO:0007669"/>
    <property type="project" value="TreeGrafter"/>
</dbReference>
<dbReference type="RefSeq" id="WP_074233714.1">
    <property type="nucleotide sequence ID" value="NZ_FSRK01000001.1"/>
</dbReference>
<feature type="transmembrane region" description="Helical" evidence="6">
    <location>
        <begin position="370"/>
        <end position="391"/>
    </location>
</feature>
<keyword evidence="3 6" id="KW-0812">Transmembrane</keyword>
<dbReference type="STRING" id="1416779.SAMN05444409_0960"/>
<evidence type="ECO:0000256" key="2">
    <source>
        <dbReference type="ARBA" id="ARBA00022475"/>
    </source>
</evidence>
<dbReference type="PANTHER" id="PTHR33529:SF6">
    <property type="entry name" value="YJGP_YJGQ FAMILY PERMEASE"/>
    <property type="match status" value="1"/>
</dbReference>
<dbReference type="InterPro" id="IPR005495">
    <property type="entry name" value="LptG/LptF_permease"/>
</dbReference>
<gene>
    <name evidence="7" type="ORF">SAMN05444409_0960</name>
</gene>
<dbReference type="AlphaFoldDB" id="A0A1N6F023"/>
<feature type="transmembrane region" description="Helical" evidence="6">
    <location>
        <begin position="12"/>
        <end position="33"/>
    </location>
</feature>
<organism evidence="7 8">
    <name type="scientific">Epilithonimonas zeae</name>
    <dbReference type="NCBI Taxonomy" id="1416779"/>
    <lineage>
        <taxon>Bacteria</taxon>
        <taxon>Pseudomonadati</taxon>
        <taxon>Bacteroidota</taxon>
        <taxon>Flavobacteriia</taxon>
        <taxon>Flavobacteriales</taxon>
        <taxon>Weeksellaceae</taxon>
        <taxon>Chryseobacterium group</taxon>
        <taxon>Epilithonimonas</taxon>
    </lineage>
</organism>
<proteinExistence type="predicted"/>
<dbReference type="PANTHER" id="PTHR33529">
    <property type="entry name" value="SLR0882 PROTEIN-RELATED"/>
    <property type="match status" value="1"/>
</dbReference>
<evidence type="ECO:0000256" key="4">
    <source>
        <dbReference type="ARBA" id="ARBA00022989"/>
    </source>
</evidence>
<dbReference type="Pfam" id="PF03739">
    <property type="entry name" value="LptF_LptG"/>
    <property type="match status" value="1"/>
</dbReference>
<dbReference type="GO" id="GO:0043190">
    <property type="term" value="C:ATP-binding cassette (ABC) transporter complex"/>
    <property type="evidence" value="ECO:0007669"/>
    <property type="project" value="TreeGrafter"/>
</dbReference>
<evidence type="ECO:0000256" key="6">
    <source>
        <dbReference type="SAM" id="Phobius"/>
    </source>
</evidence>
<evidence type="ECO:0000256" key="3">
    <source>
        <dbReference type="ARBA" id="ARBA00022692"/>
    </source>
</evidence>
<dbReference type="EMBL" id="FSRK01000001">
    <property type="protein sequence ID" value="SIN88601.1"/>
    <property type="molecule type" value="Genomic_DNA"/>
</dbReference>
<feature type="transmembrane region" description="Helical" evidence="6">
    <location>
        <begin position="429"/>
        <end position="448"/>
    </location>
</feature>
<accession>A0A1N6F023</accession>
<name>A0A1N6F023_9FLAO</name>
<feature type="transmembrane region" description="Helical" evidence="6">
    <location>
        <begin position="96"/>
        <end position="117"/>
    </location>
</feature>
<protein>
    <submittedName>
        <fullName evidence="7">Lipopolysaccharide export system permease protein</fullName>
    </submittedName>
</protein>
<keyword evidence="4 6" id="KW-1133">Transmembrane helix</keyword>
<reference evidence="8" key="1">
    <citation type="submission" date="2016-11" db="EMBL/GenBank/DDBJ databases">
        <authorList>
            <person name="Varghese N."/>
            <person name="Submissions S."/>
        </authorList>
    </citation>
    <scope>NUCLEOTIDE SEQUENCE [LARGE SCALE GENOMIC DNA]</scope>
    <source>
        <strain evidence="8">DSM 27623</strain>
    </source>
</reference>
<dbReference type="Proteomes" id="UP000185207">
    <property type="component" value="Unassembled WGS sequence"/>
</dbReference>
<comment type="subcellular location">
    <subcellularLocation>
        <location evidence="1">Cell membrane</location>
        <topology evidence="1">Multi-pass membrane protein</topology>
    </subcellularLocation>
</comment>
<feature type="transmembrane region" description="Helical" evidence="6">
    <location>
        <begin position="53"/>
        <end position="75"/>
    </location>
</feature>
<keyword evidence="5 6" id="KW-0472">Membrane</keyword>
<dbReference type="OrthoDB" id="1096108at2"/>
<evidence type="ECO:0000256" key="5">
    <source>
        <dbReference type="ARBA" id="ARBA00023136"/>
    </source>
</evidence>
<evidence type="ECO:0000256" key="1">
    <source>
        <dbReference type="ARBA" id="ARBA00004651"/>
    </source>
</evidence>
<keyword evidence="8" id="KW-1185">Reference proteome</keyword>
<feature type="transmembrane region" description="Helical" evidence="6">
    <location>
        <begin position="398"/>
        <end position="417"/>
    </location>
</feature>